<dbReference type="OrthoDB" id="1434354at2759"/>
<dbReference type="EnsemblMetazoa" id="MDOA009034-RA">
    <property type="protein sequence ID" value="MDOA009034-PA"/>
    <property type="gene ID" value="MDOA009034"/>
</dbReference>
<dbReference type="GeneID" id="101901153"/>
<dbReference type="Pfam" id="PF00650">
    <property type="entry name" value="CRAL_TRIO"/>
    <property type="match status" value="1"/>
</dbReference>
<dbReference type="Proteomes" id="UP001652621">
    <property type="component" value="Unplaced"/>
</dbReference>
<dbReference type="CDD" id="cd00170">
    <property type="entry name" value="SEC14"/>
    <property type="match status" value="1"/>
</dbReference>
<dbReference type="SUPFAM" id="SSF52087">
    <property type="entry name" value="CRAL/TRIO domain"/>
    <property type="match status" value="1"/>
</dbReference>
<keyword evidence="3" id="KW-1185">Reference proteome</keyword>
<name>A0A1I8MW26_MUSDO</name>
<dbReference type="Gene3D" id="1.10.8.20">
    <property type="entry name" value="N-terminal domain of phosphatidylinositol transfer protein sec14p"/>
    <property type="match status" value="1"/>
</dbReference>
<protein>
    <submittedName>
        <fullName evidence="4">Alpha-tocopherol transfer protein-like</fullName>
    </submittedName>
</protein>
<reference evidence="4" key="2">
    <citation type="submission" date="2025-04" db="UniProtKB">
        <authorList>
            <consortium name="RefSeq"/>
        </authorList>
    </citation>
    <scope>IDENTIFICATION</scope>
    <source>
        <strain evidence="4">Aabys</strain>
    </source>
</reference>
<dbReference type="Gene3D" id="3.40.525.10">
    <property type="entry name" value="CRAL-TRIO lipid binding domain"/>
    <property type="match status" value="1"/>
</dbReference>
<proteinExistence type="predicted"/>
<dbReference type="InterPro" id="IPR036273">
    <property type="entry name" value="CRAL/TRIO_N_dom_sf"/>
</dbReference>
<organism evidence="2">
    <name type="scientific">Musca domestica</name>
    <name type="common">House fly</name>
    <dbReference type="NCBI Taxonomy" id="7370"/>
    <lineage>
        <taxon>Eukaryota</taxon>
        <taxon>Metazoa</taxon>
        <taxon>Ecdysozoa</taxon>
        <taxon>Arthropoda</taxon>
        <taxon>Hexapoda</taxon>
        <taxon>Insecta</taxon>
        <taxon>Pterygota</taxon>
        <taxon>Neoptera</taxon>
        <taxon>Endopterygota</taxon>
        <taxon>Diptera</taxon>
        <taxon>Brachycera</taxon>
        <taxon>Muscomorpha</taxon>
        <taxon>Muscoidea</taxon>
        <taxon>Muscidae</taxon>
        <taxon>Musca</taxon>
    </lineage>
</organism>
<dbReference type="SUPFAM" id="SSF46938">
    <property type="entry name" value="CRAL/TRIO N-terminal domain"/>
    <property type="match status" value="1"/>
</dbReference>
<dbReference type="eggNOG" id="KOG1471">
    <property type="taxonomic scope" value="Eukaryota"/>
</dbReference>
<evidence type="ECO:0000313" key="3">
    <source>
        <dbReference type="Proteomes" id="UP001652621"/>
    </source>
</evidence>
<dbReference type="SMART" id="SM00516">
    <property type="entry name" value="SEC14"/>
    <property type="match status" value="1"/>
</dbReference>
<dbReference type="AlphaFoldDB" id="A0A1I8MW26"/>
<evidence type="ECO:0000313" key="2">
    <source>
        <dbReference type="EnsemblMetazoa" id="MDOA009034-PA"/>
    </source>
</evidence>
<dbReference type="RefSeq" id="XP_005187774.1">
    <property type="nucleotide sequence ID" value="XM_005187717.3"/>
</dbReference>
<dbReference type="PANTHER" id="PTHR10174:SF216">
    <property type="entry name" value="CRAL-TRIO DOMAIN-CONTAINING PROTEIN-RELATED"/>
    <property type="match status" value="1"/>
</dbReference>
<sequence length="295" mass="34194">MSQIQPLSEELQIITIDELNENPLEINSKLNAFRAWIVGQPHLRARIDDQFLLQFLRSTEYDLTAAGKKLDNFFAFKTVVTNQLEFGRAKFWELYYLGIIAVLPTPLNDNGPRLIYYRYLYSPDLYRIEELIEMCNMVNESLIKSDPYAGISGVVYIFDMSTVSLKHILQYSLSVVKQLVMFYEKSLPLRIKEICFTNVPLAAEHLFKLLLPCLSKELRQRVTICGKNMENLTRKIPQNYLPRECGGSNGSLAEVIKDYAMVLEAQRQYFEENSQYGTDENLRQGVLDFDGLWQK</sequence>
<dbReference type="VEuPathDB" id="VectorBase:MDOA009034"/>
<dbReference type="InterPro" id="IPR001251">
    <property type="entry name" value="CRAL-TRIO_dom"/>
</dbReference>
<dbReference type="PRINTS" id="PR00180">
    <property type="entry name" value="CRETINALDHBP"/>
</dbReference>
<dbReference type="VEuPathDB" id="VectorBase:MDOMA2_013652"/>
<dbReference type="InterPro" id="IPR036865">
    <property type="entry name" value="CRAL-TRIO_dom_sf"/>
</dbReference>
<dbReference type="PROSITE" id="PS50191">
    <property type="entry name" value="CRAL_TRIO"/>
    <property type="match status" value="1"/>
</dbReference>
<reference evidence="2" key="1">
    <citation type="submission" date="2020-05" db="UniProtKB">
        <authorList>
            <consortium name="EnsemblMetazoa"/>
        </authorList>
    </citation>
    <scope>IDENTIFICATION</scope>
    <source>
        <strain evidence="2">Aabys</strain>
    </source>
</reference>
<dbReference type="KEGG" id="mde:101901153"/>
<dbReference type="GO" id="GO:1902936">
    <property type="term" value="F:phosphatidylinositol bisphosphate binding"/>
    <property type="evidence" value="ECO:0007669"/>
    <property type="project" value="TreeGrafter"/>
</dbReference>
<dbReference type="Gene3D" id="1.20.5.1200">
    <property type="entry name" value="Alpha-tocopherol transfer"/>
    <property type="match status" value="1"/>
</dbReference>
<evidence type="ECO:0000313" key="4">
    <source>
        <dbReference type="RefSeq" id="XP_005187774.1"/>
    </source>
</evidence>
<dbReference type="GO" id="GO:0016020">
    <property type="term" value="C:membrane"/>
    <property type="evidence" value="ECO:0007669"/>
    <property type="project" value="TreeGrafter"/>
</dbReference>
<evidence type="ECO:0000259" key="1">
    <source>
        <dbReference type="PROSITE" id="PS50191"/>
    </source>
</evidence>
<feature type="domain" description="CRAL-TRIO" evidence="1">
    <location>
        <begin position="120"/>
        <end position="253"/>
    </location>
</feature>
<dbReference type="PANTHER" id="PTHR10174">
    <property type="entry name" value="ALPHA-TOCOPHEROL TRANSFER PROTEIN-RELATED"/>
    <property type="match status" value="1"/>
</dbReference>
<gene>
    <name evidence="2" type="primary">101901153</name>
    <name evidence="4" type="synonym">LOC101901153</name>
</gene>
<accession>A0A1I8MW26</accession>